<dbReference type="Pfam" id="PF09912">
    <property type="entry name" value="DUF2141"/>
    <property type="match status" value="1"/>
</dbReference>
<feature type="chain" id="PRO_5026189133" evidence="1">
    <location>
        <begin position="28"/>
        <end position="167"/>
    </location>
</feature>
<dbReference type="Proteomes" id="UP000433652">
    <property type="component" value="Unassembled WGS sequence"/>
</dbReference>
<reference evidence="2 3" key="1">
    <citation type="submission" date="2019-12" db="EMBL/GenBank/DDBJ databases">
        <title>Genomic-based taxomic classification of the family Erythrobacteraceae.</title>
        <authorList>
            <person name="Xu L."/>
        </authorList>
    </citation>
    <scope>NUCLEOTIDE SEQUENCE [LARGE SCALE GENOMIC DNA]</scope>
    <source>
        <strain evidence="2 3">MCCC 1K01500</strain>
    </source>
</reference>
<organism evidence="2 3">
    <name type="scientific">Croceibacterium salegens</name>
    <dbReference type="NCBI Taxonomy" id="1737568"/>
    <lineage>
        <taxon>Bacteria</taxon>
        <taxon>Pseudomonadati</taxon>
        <taxon>Pseudomonadota</taxon>
        <taxon>Alphaproteobacteria</taxon>
        <taxon>Sphingomonadales</taxon>
        <taxon>Erythrobacteraceae</taxon>
        <taxon>Croceibacterium</taxon>
    </lineage>
</organism>
<sequence>MSRPVTIRLAATGLALAALAGASFAGAQGVTYRNTISNNPAACRGEKPSVLITVSGIKASTGTMRVQLYRSASSDWLEKGKWINRIETPAKAGQMTFCMPVPAAGTYGIAIRHDINGNGETDMTLDGGGMSNNPSLNLFNMGRPSYKKTAFEVGNAVKPISITMRYY</sequence>
<dbReference type="EMBL" id="WTYM01000041">
    <property type="protein sequence ID" value="MXO59889.1"/>
    <property type="molecule type" value="Genomic_DNA"/>
</dbReference>
<keyword evidence="1" id="KW-0732">Signal</keyword>
<dbReference type="AlphaFoldDB" id="A0A6I4SX14"/>
<evidence type="ECO:0000313" key="3">
    <source>
        <dbReference type="Proteomes" id="UP000433652"/>
    </source>
</evidence>
<gene>
    <name evidence="2" type="ORF">GRI89_10095</name>
</gene>
<evidence type="ECO:0000256" key="1">
    <source>
        <dbReference type="SAM" id="SignalP"/>
    </source>
</evidence>
<comment type="caution">
    <text evidence="2">The sequence shown here is derived from an EMBL/GenBank/DDBJ whole genome shotgun (WGS) entry which is preliminary data.</text>
</comment>
<name>A0A6I4SX14_9SPHN</name>
<evidence type="ECO:0000313" key="2">
    <source>
        <dbReference type="EMBL" id="MXO59889.1"/>
    </source>
</evidence>
<feature type="signal peptide" evidence="1">
    <location>
        <begin position="1"/>
        <end position="27"/>
    </location>
</feature>
<dbReference type="RefSeq" id="WP_159794750.1">
    <property type="nucleotide sequence ID" value="NZ_WTYM01000041.1"/>
</dbReference>
<dbReference type="OrthoDB" id="7189112at2"/>
<protein>
    <submittedName>
        <fullName evidence="2">DUF2141 domain-containing protein</fullName>
    </submittedName>
</protein>
<proteinExistence type="predicted"/>
<keyword evidence="3" id="KW-1185">Reference proteome</keyword>
<dbReference type="InterPro" id="IPR018673">
    <property type="entry name" value="DUF2141"/>
</dbReference>
<accession>A0A6I4SX14</accession>